<protein>
    <submittedName>
        <fullName evidence="1">Uncharacterized protein</fullName>
    </submittedName>
</protein>
<dbReference type="EMBL" id="JH000059">
    <property type="protein sequence ID" value="EGV95722.1"/>
    <property type="molecule type" value="Genomic_DNA"/>
</dbReference>
<evidence type="ECO:0000313" key="1">
    <source>
        <dbReference type="EMBL" id="EGV95722.1"/>
    </source>
</evidence>
<dbReference type="InParanoid" id="G3GXI5"/>
<accession>G3GXI5</accession>
<gene>
    <name evidence="1" type="ORF">I79_002477</name>
</gene>
<dbReference type="AlphaFoldDB" id="G3GXI5"/>
<sequence>MSTALLKEVFIRRIHMNKLIKKNHREKELRTYMVTSKGKPNIPMMTSSKRKRTFHYYPTTTTKVEVRSSSMLLLSHLLQKITYITTEYDIGIQSDWKTLVQSQ</sequence>
<dbReference type="Proteomes" id="UP000001075">
    <property type="component" value="Unassembled WGS sequence"/>
</dbReference>
<organism evidence="1 2">
    <name type="scientific">Cricetulus griseus</name>
    <name type="common">Chinese hamster</name>
    <name type="synonym">Cricetulus barabensis griseus</name>
    <dbReference type="NCBI Taxonomy" id="10029"/>
    <lineage>
        <taxon>Eukaryota</taxon>
        <taxon>Metazoa</taxon>
        <taxon>Chordata</taxon>
        <taxon>Craniata</taxon>
        <taxon>Vertebrata</taxon>
        <taxon>Euteleostomi</taxon>
        <taxon>Mammalia</taxon>
        <taxon>Eutheria</taxon>
        <taxon>Euarchontoglires</taxon>
        <taxon>Glires</taxon>
        <taxon>Rodentia</taxon>
        <taxon>Myomorpha</taxon>
        <taxon>Muroidea</taxon>
        <taxon>Cricetidae</taxon>
        <taxon>Cricetinae</taxon>
        <taxon>Cricetulus</taxon>
    </lineage>
</organism>
<proteinExistence type="predicted"/>
<name>G3GXI5_CRIGR</name>
<evidence type="ECO:0000313" key="2">
    <source>
        <dbReference type="Proteomes" id="UP000001075"/>
    </source>
</evidence>
<reference evidence="2" key="1">
    <citation type="journal article" date="2011" name="Nat. Biotechnol.">
        <title>The genomic sequence of the Chinese hamster ovary (CHO)-K1 cell line.</title>
        <authorList>
            <person name="Xu X."/>
            <person name="Nagarajan H."/>
            <person name="Lewis N.E."/>
            <person name="Pan S."/>
            <person name="Cai Z."/>
            <person name="Liu X."/>
            <person name="Chen W."/>
            <person name="Xie M."/>
            <person name="Wang W."/>
            <person name="Hammond S."/>
            <person name="Andersen M.R."/>
            <person name="Neff N."/>
            <person name="Passarelli B."/>
            <person name="Koh W."/>
            <person name="Fan H.C."/>
            <person name="Wang J."/>
            <person name="Gui Y."/>
            <person name="Lee K.H."/>
            <person name="Betenbaugh M.J."/>
            <person name="Quake S.R."/>
            <person name="Famili I."/>
            <person name="Palsson B.O."/>
            <person name="Wang J."/>
        </authorList>
    </citation>
    <scope>NUCLEOTIDE SEQUENCE [LARGE SCALE GENOMIC DNA]</scope>
    <source>
        <strain evidence="2">CHO K1 cell line</strain>
    </source>
</reference>